<comment type="caution">
    <text evidence="5">The sequence shown here is derived from an EMBL/GenBank/DDBJ whole genome shotgun (WGS) entry which is preliminary data.</text>
</comment>
<protein>
    <submittedName>
        <fullName evidence="5">Uncharacterized protein</fullName>
    </submittedName>
</protein>
<dbReference type="Gene3D" id="3.15.10.30">
    <property type="entry name" value="Haemolymph juvenile hormone binding protein"/>
    <property type="match status" value="1"/>
</dbReference>
<keyword evidence="6" id="KW-1185">Reference proteome</keyword>
<dbReference type="AlphaFoldDB" id="A0AAV8V984"/>
<dbReference type="GO" id="GO:0007623">
    <property type="term" value="P:circadian rhythm"/>
    <property type="evidence" value="ECO:0007669"/>
    <property type="project" value="UniProtKB-ARBA"/>
</dbReference>
<name>A0AAV8V984_9CUCU</name>
<dbReference type="GO" id="GO:0005615">
    <property type="term" value="C:extracellular space"/>
    <property type="evidence" value="ECO:0007669"/>
    <property type="project" value="TreeGrafter"/>
</dbReference>
<feature type="chain" id="PRO_5043496729" evidence="4">
    <location>
        <begin position="24"/>
        <end position="248"/>
    </location>
</feature>
<dbReference type="EMBL" id="JANEYG010000249">
    <property type="protein sequence ID" value="KAJ8910756.1"/>
    <property type="molecule type" value="Genomic_DNA"/>
</dbReference>
<accession>A0AAV8V984</accession>
<dbReference type="Pfam" id="PF06585">
    <property type="entry name" value="JHBP"/>
    <property type="match status" value="1"/>
</dbReference>
<keyword evidence="2" id="KW-0090">Biological rhythms</keyword>
<reference evidence="5 6" key="1">
    <citation type="journal article" date="2023" name="Insect Mol. Biol.">
        <title>Genome sequencing provides insights into the evolution of gene families encoding plant cell wall-degrading enzymes in longhorned beetles.</title>
        <authorList>
            <person name="Shin N.R."/>
            <person name="Okamura Y."/>
            <person name="Kirsch R."/>
            <person name="Pauchet Y."/>
        </authorList>
    </citation>
    <scope>NUCLEOTIDE SEQUENCE [LARGE SCALE GENOMIC DNA]</scope>
    <source>
        <strain evidence="5">EAD_L_NR</strain>
    </source>
</reference>
<evidence type="ECO:0000256" key="2">
    <source>
        <dbReference type="ARBA" id="ARBA00023108"/>
    </source>
</evidence>
<comment type="similarity">
    <text evidence="3">Belongs to the TO family.</text>
</comment>
<dbReference type="PANTHER" id="PTHR11008">
    <property type="entry name" value="PROTEIN TAKEOUT-LIKE PROTEIN"/>
    <property type="match status" value="1"/>
</dbReference>
<proteinExistence type="inferred from homology"/>
<feature type="signal peptide" evidence="4">
    <location>
        <begin position="1"/>
        <end position="23"/>
    </location>
</feature>
<evidence type="ECO:0000256" key="1">
    <source>
        <dbReference type="ARBA" id="ARBA00022729"/>
    </source>
</evidence>
<dbReference type="PANTHER" id="PTHR11008:SF32">
    <property type="entry name" value="CIRCADIAN CLOCK-CONTROLLED PROTEIN DAYWAKE-RELATED"/>
    <property type="match status" value="1"/>
</dbReference>
<gene>
    <name evidence="5" type="ORF">NQ315_017213</name>
</gene>
<keyword evidence="1 4" id="KW-0732">Signal</keyword>
<sequence length="248" mass="27552">MSSKTLVFNVLVTLLLCLGLAAAKKPRAHYIKPCSKSAPDFDECCVAHGREALPFIVQGDKEYKIPSLNPLELSEVSLDSNGFKIAMKHLQAYGFDKNDLRKVKFDFDKKMADIRIFFDKLELLGDYEVGGKIILIPIEGTGKANFTIVDIDVNYTINYKLVDKEGEGYFAVDTSSADFTCSRTYIDIADLFGGNKELSDATNKALNDNWDQFIDALKPVVTQTIVQIGDAIINGFGSTVPFNDIFYD</sequence>
<evidence type="ECO:0000313" key="6">
    <source>
        <dbReference type="Proteomes" id="UP001159042"/>
    </source>
</evidence>
<evidence type="ECO:0000256" key="3">
    <source>
        <dbReference type="ARBA" id="ARBA00060902"/>
    </source>
</evidence>
<dbReference type="Proteomes" id="UP001159042">
    <property type="component" value="Unassembled WGS sequence"/>
</dbReference>
<dbReference type="InterPro" id="IPR038606">
    <property type="entry name" value="To_sf"/>
</dbReference>
<organism evidence="5 6">
    <name type="scientific">Exocentrus adspersus</name>
    <dbReference type="NCBI Taxonomy" id="1586481"/>
    <lineage>
        <taxon>Eukaryota</taxon>
        <taxon>Metazoa</taxon>
        <taxon>Ecdysozoa</taxon>
        <taxon>Arthropoda</taxon>
        <taxon>Hexapoda</taxon>
        <taxon>Insecta</taxon>
        <taxon>Pterygota</taxon>
        <taxon>Neoptera</taxon>
        <taxon>Endopterygota</taxon>
        <taxon>Coleoptera</taxon>
        <taxon>Polyphaga</taxon>
        <taxon>Cucujiformia</taxon>
        <taxon>Chrysomeloidea</taxon>
        <taxon>Cerambycidae</taxon>
        <taxon>Lamiinae</taxon>
        <taxon>Acanthocinini</taxon>
        <taxon>Exocentrus</taxon>
    </lineage>
</organism>
<dbReference type="InterPro" id="IPR010562">
    <property type="entry name" value="Haemolymph_juvenile_hormone-bd"/>
</dbReference>
<evidence type="ECO:0000256" key="4">
    <source>
        <dbReference type="SAM" id="SignalP"/>
    </source>
</evidence>
<evidence type="ECO:0000313" key="5">
    <source>
        <dbReference type="EMBL" id="KAJ8910756.1"/>
    </source>
</evidence>
<dbReference type="SMART" id="SM00700">
    <property type="entry name" value="JHBP"/>
    <property type="match status" value="1"/>
</dbReference>
<dbReference type="FunFam" id="3.15.10.30:FF:000001">
    <property type="entry name" value="Takeout-like protein 1"/>
    <property type="match status" value="1"/>
</dbReference>